<dbReference type="AlphaFoldDB" id="A0A0D1ZBE7"/>
<name>A0A0D1ZBE7_9EURO</name>
<dbReference type="HOGENOM" id="CLU_015634_1_0_1"/>
<feature type="region of interest" description="Disordered" evidence="1">
    <location>
        <begin position="714"/>
        <end position="740"/>
    </location>
</feature>
<evidence type="ECO:0000313" key="2">
    <source>
        <dbReference type="EMBL" id="KIV84058.1"/>
    </source>
</evidence>
<feature type="region of interest" description="Disordered" evidence="1">
    <location>
        <begin position="446"/>
        <end position="465"/>
    </location>
</feature>
<feature type="compositionally biased region" description="Basic and acidic residues" evidence="1">
    <location>
        <begin position="453"/>
        <end position="465"/>
    </location>
</feature>
<reference evidence="2 3" key="1">
    <citation type="submission" date="2015-01" db="EMBL/GenBank/DDBJ databases">
        <title>The Genome Sequence of Exophiala sideris CBS121828.</title>
        <authorList>
            <consortium name="The Broad Institute Genomics Platform"/>
            <person name="Cuomo C."/>
            <person name="de Hoog S."/>
            <person name="Gorbushina A."/>
            <person name="Stielow B."/>
            <person name="Teixiera M."/>
            <person name="Abouelleil A."/>
            <person name="Chapman S.B."/>
            <person name="Priest M."/>
            <person name="Young S.K."/>
            <person name="Wortman J."/>
            <person name="Nusbaum C."/>
            <person name="Birren B."/>
        </authorList>
    </citation>
    <scope>NUCLEOTIDE SEQUENCE [LARGE SCALE GENOMIC DNA]</scope>
    <source>
        <strain evidence="2 3">CBS 121828</strain>
    </source>
</reference>
<evidence type="ECO:0000313" key="3">
    <source>
        <dbReference type="Proteomes" id="UP000053599"/>
    </source>
</evidence>
<gene>
    <name evidence="2" type="ORF">PV11_06032</name>
</gene>
<sequence length="832" mass="92564">MYALAPPLQYGMIDASFGKLPPGLPAVHSLPMLALREVTVSVRYPEFQHRECSQAYSVYPLTSSITLPANSTYVPMTILQRLVAHSTKTCKMRIRLKDQSSISCSTWARLALSSPSSLPETSLRRTLGRCNDYNHALQTASPYSVAIIAHATSFSYHAGILCYTTNAGLRVLDFNDRVWGRATEKVLSNDVFVEHFIRVAKAQGKAEGLDRDSLRGVKIQGYADDIVTLVGDFGMHGDHLFAVNISETFNQPLTTWRSRMVLCVELRSTNRLFVRHNTRYLVVGTHSATGDDDHHEWLLQRYDLVSGKPVTKEPLQLRNFFGSDIGSTVCFGLYGDRFYAVTNQTSIETEEVDWTSYYQVIDFDVSDPHPDCTVWGIWRRQHLEGPINDAWTDLEFQTDHRTGELLIVERRKEWVDGGSRSIRTYYTQSFERAKHVDLRLARRHPPGDQMARTLDEKSNSRYEEPNTRVSRYVHAEFPAESVEQDGGSSSSGGTAVKEYIRAKTKWNGYHFNAQCFVDLVTEEVVVDGEWRPKERIKLRIVSRDELSPMIPDAEGAGPGSRQCTAGVQPDRMLVRSRVKDRDGEEMQDGEEAYSKSRVYLWPPDDMVQQEVWDILCPGGRAGDVKASLGDEGIVYMAGPVTGGERALVFVSFDPTFGFDGMRRLDGSAALPKSVNNKIPALPNPTGKVRGVKRGSEYGVDGEEMADRMKRVKVKSDGDQAGLRGMAGASGQRSLASPKGDFNTSPSDMGAAMALGGDRSVSTMALPSPPLTMTGTSPSSSVRYEHFPTVSHSPLGGLGDTGHSTNPVLNGKRLTQWREKAMYLSIKQGFWLR</sequence>
<dbReference type="OrthoDB" id="5359231at2759"/>
<proteinExistence type="predicted"/>
<dbReference type="STRING" id="1016849.A0A0D1ZBE7"/>
<dbReference type="Proteomes" id="UP000053599">
    <property type="component" value="Unassembled WGS sequence"/>
</dbReference>
<organism evidence="2 3">
    <name type="scientific">Exophiala sideris</name>
    <dbReference type="NCBI Taxonomy" id="1016849"/>
    <lineage>
        <taxon>Eukaryota</taxon>
        <taxon>Fungi</taxon>
        <taxon>Dikarya</taxon>
        <taxon>Ascomycota</taxon>
        <taxon>Pezizomycotina</taxon>
        <taxon>Eurotiomycetes</taxon>
        <taxon>Chaetothyriomycetidae</taxon>
        <taxon>Chaetothyriales</taxon>
        <taxon>Herpotrichiellaceae</taxon>
        <taxon>Exophiala</taxon>
    </lineage>
</organism>
<evidence type="ECO:0000256" key="1">
    <source>
        <dbReference type="SAM" id="MobiDB-lite"/>
    </source>
</evidence>
<protein>
    <recommendedName>
        <fullName evidence="4">F-box domain-containing protein</fullName>
    </recommendedName>
</protein>
<accession>A0A0D1ZBE7</accession>
<dbReference type="EMBL" id="KN846952">
    <property type="protein sequence ID" value="KIV84058.1"/>
    <property type="molecule type" value="Genomic_DNA"/>
</dbReference>
<evidence type="ECO:0008006" key="4">
    <source>
        <dbReference type="Google" id="ProtNLM"/>
    </source>
</evidence>